<evidence type="ECO:0000313" key="3">
    <source>
        <dbReference type="Proteomes" id="UP000307217"/>
    </source>
</evidence>
<reference evidence="2 3" key="1">
    <citation type="submission" date="2018-01" db="EMBL/GenBank/DDBJ databases">
        <authorList>
            <person name="Paulsen S."/>
            <person name="Gram L.K."/>
        </authorList>
    </citation>
    <scope>NUCLEOTIDE SEQUENCE [LARGE SCALE GENOMIC DNA]</scope>
    <source>
        <strain evidence="2 3">S3790</strain>
    </source>
</reference>
<feature type="transmembrane region" description="Helical" evidence="1">
    <location>
        <begin position="88"/>
        <end position="118"/>
    </location>
</feature>
<dbReference type="AlphaFoldDB" id="A0A5S3V5J0"/>
<dbReference type="InterPro" id="IPR045590">
    <property type="entry name" value="DUF6463"/>
</dbReference>
<dbReference type="Pfam" id="PF20064">
    <property type="entry name" value="DUF6463"/>
    <property type="match status" value="1"/>
</dbReference>
<reference evidence="3" key="2">
    <citation type="submission" date="2019-06" db="EMBL/GenBank/DDBJ databases">
        <title>Co-occurence of chitin degradation, pigmentation and bioactivity in marine Pseudoalteromonas.</title>
        <authorList>
            <person name="Sonnenschein E.C."/>
            <person name="Bech P.K."/>
        </authorList>
    </citation>
    <scope>NUCLEOTIDE SEQUENCE [LARGE SCALE GENOMIC DNA]</scope>
    <source>
        <strain evidence="3">S3790</strain>
    </source>
</reference>
<evidence type="ECO:0000313" key="2">
    <source>
        <dbReference type="EMBL" id="TMO66496.1"/>
    </source>
</evidence>
<proteinExistence type="predicted"/>
<dbReference type="OrthoDB" id="1034758at2"/>
<keyword evidence="1" id="KW-1133">Transmembrane helix</keyword>
<dbReference type="Proteomes" id="UP000307217">
    <property type="component" value="Unassembled WGS sequence"/>
</dbReference>
<evidence type="ECO:0000256" key="1">
    <source>
        <dbReference type="SAM" id="Phobius"/>
    </source>
</evidence>
<keyword evidence="1" id="KW-0472">Membrane</keyword>
<feature type="transmembrane region" description="Helical" evidence="1">
    <location>
        <begin position="54"/>
        <end position="76"/>
    </location>
</feature>
<dbReference type="RefSeq" id="WP_138592784.1">
    <property type="nucleotide sequence ID" value="NZ_PNBX01000074.1"/>
</dbReference>
<dbReference type="EMBL" id="PNBX01000074">
    <property type="protein sequence ID" value="TMO66496.1"/>
    <property type="molecule type" value="Genomic_DNA"/>
</dbReference>
<keyword evidence="1" id="KW-0812">Transmembrane</keyword>
<accession>A0A5S3V5J0</accession>
<comment type="caution">
    <text evidence="2">The sequence shown here is derived from an EMBL/GenBank/DDBJ whole genome shotgun (WGS) entry which is preliminary data.</text>
</comment>
<name>A0A5S3V5J0_9GAMM</name>
<sequence length="132" mass="14626">MQLTKYSGYILCATAILHTTVGLIFGWSTLADMHQSGWFSSTIIHGEMDYQREAITWFLVTGFFWMTLGLTLQTAINQGFSLPSQLGWNFTLIGIGLAYIMPESGAYLFIVQGGLILFENAKRGNSISSKVT</sequence>
<protein>
    <submittedName>
        <fullName evidence="2">Uncharacterized protein</fullName>
    </submittedName>
</protein>
<feature type="transmembrane region" description="Helical" evidence="1">
    <location>
        <begin position="6"/>
        <end position="33"/>
    </location>
</feature>
<gene>
    <name evidence="2" type="ORF">CWC19_15980</name>
</gene>
<organism evidence="2 3">
    <name type="scientific">Pseudoalteromonas aurantia</name>
    <dbReference type="NCBI Taxonomy" id="43654"/>
    <lineage>
        <taxon>Bacteria</taxon>
        <taxon>Pseudomonadati</taxon>
        <taxon>Pseudomonadota</taxon>
        <taxon>Gammaproteobacteria</taxon>
        <taxon>Alteromonadales</taxon>
        <taxon>Pseudoalteromonadaceae</taxon>
        <taxon>Pseudoalteromonas</taxon>
    </lineage>
</organism>